<dbReference type="SFLD" id="SFLDG01129">
    <property type="entry name" value="C1.5:_HAD__Beta-PGM__Phosphata"/>
    <property type="match status" value="1"/>
</dbReference>
<dbReference type="InterPro" id="IPR036412">
    <property type="entry name" value="HAD-like_sf"/>
</dbReference>
<protein>
    <submittedName>
        <fullName evidence="1">Haloacid dehalogenase superfamily, subfamily IA, variant 3 with third motif having DD or ED</fullName>
    </submittedName>
</protein>
<dbReference type="STRING" id="260086.SAMN05216207_101961"/>
<dbReference type="NCBIfam" id="TIGR01509">
    <property type="entry name" value="HAD-SF-IA-v3"/>
    <property type="match status" value="1"/>
</dbReference>
<name>A0A1I5B3J8_PSUAM</name>
<proteinExistence type="predicted"/>
<dbReference type="InterPro" id="IPR023198">
    <property type="entry name" value="PGP-like_dom2"/>
</dbReference>
<dbReference type="Proteomes" id="UP000199614">
    <property type="component" value="Unassembled WGS sequence"/>
</dbReference>
<dbReference type="SUPFAM" id="SSF56784">
    <property type="entry name" value="HAD-like"/>
    <property type="match status" value="1"/>
</dbReference>
<dbReference type="Gene3D" id="3.40.50.1000">
    <property type="entry name" value="HAD superfamily/HAD-like"/>
    <property type="match status" value="1"/>
</dbReference>
<sequence>MSAPPAVLFDVDGTLAETERDGHRPAFNRAFAEHGVAVHWTPEHYARLLRVTGGRQRITADLRTRGVPAGEADRIAAAVHRTKTALFAEHARAGTIPARPGVRSLVADLRRCGVRVGVVTTGRREWAEPLVRHLIGDVAGELAVAVYGDDVTALKPDPQAYRRALRGLGMPSACVVAVEDSAPGLQAARAAGLVTVVVRSEPTAGHDVRGAALVRDTFDGDPPLDTALFGRLLAAADDQRLAARRASCRRSKV</sequence>
<dbReference type="InterPro" id="IPR006439">
    <property type="entry name" value="HAD-SF_hydro_IA"/>
</dbReference>
<dbReference type="InterPro" id="IPR044999">
    <property type="entry name" value="CbbY-like"/>
</dbReference>
<keyword evidence="2" id="KW-1185">Reference proteome</keyword>
<organism evidence="1 2">
    <name type="scientific">Pseudonocardia ammonioxydans</name>
    <dbReference type="NCBI Taxonomy" id="260086"/>
    <lineage>
        <taxon>Bacteria</taxon>
        <taxon>Bacillati</taxon>
        <taxon>Actinomycetota</taxon>
        <taxon>Actinomycetes</taxon>
        <taxon>Pseudonocardiales</taxon>
        <taxon>Pseudonocardiaceae</taxon>
        <taxon>Pseudonocardia</taxon>
    </lineage>
</organism>
<dbReference type="RefSeq" id="WP_093345614.1">
    <property type="nucleotide sequence ID" value="NZ_FOUY01000019.1"/>
</dbReference>
<gene>
    <name evidence="1" type="ORF">SAMN05216207_101961</name>
</gene>
<dbReference type="AlphaFoldDB" id="A0A1I5B3J8"/>
<dbReference type="EMBL" id="FOUY01000019">
    <property type="protein sequence ID" value="SFN69296.1"/>
    <property type="molecule type" value="Genomic_DNA"/>
</dbReference>
<reference evidence="1 2" key="1">
    <citation type="submission" date="2016-10" db="EMBL/GenBank/DDBJ databases">
        <authorList>
            <person name="de Groot N.N."/>
        </authorList>
    </citation>
    <scope>NUCLEOTIDE SEQUENCE [LARGE SCALE GENOMIC DNA]</scope>
    <source>
        <strain evidence="1 2">CGMCC 4.1877</strain>
    </source>
</reference>
<dbReference type="InterPro" id="IPR023214">
    <property type="entry name" value="HAD_sf"/>
</dbReference>
<accession>A0A1I5B3J8</accession>
<evidence type="ECO:0000313" key="2">
    <source>
        <dbReference type="Proteomes" id="UP000199614"/>
    </source>
</evidence>
<dbReference type="GO" id="GO:0016787">
    <property type="term" value="F:hydrolase activity"/>
    <property type="evidence" value="ECO:0007669"/>
    <property type="project" value="InterPro"/>
</dbReference>
<dbReference type="PANTHER" id="PTHR42896">
    <property type="entry name" value="XYLULOSE-1,5-BISPHOSPHATE (XUBP) PHOSPHATASE"/>
    <property type="match status" value="1"/>
</dbReference>
<evidence type="ECO:0000313" key="1">
    <source>
        <dbReference type="EMBL" id="SFN69296.1"/>
    </source>
</evidence>
<dbReference type="Pfam" id="PF00702">
    <property type="entry name" value="Hydrolase"/>
    <property type="match status" value="1"/>
</dbReference>
<dbReference type="Gene3D" id="1.10.150.240">
    <property type="entry name" value="Putative phosphatase, domain 2"/>
    <property type="match status" value="1"/>
</dbReference>
<dbReference type="OrthoDB" id="9793014at2"/>
<dbReference type="PRINTS" id="PR00413">
    <property type="entry name" value="HADHALOGNASE"/>
</dbReference>
<dbReference type="SFLD" id="SFLDS00003">
    <property type="entry name" value="Haloacid_Dehalogenase"/>
    <property type="match status" value="1"/>
</dbReference>
<dbReference type="PANTHER" id="PTHR42896:SF2">
    <property type="entry name" value="CBBY-LIKE PROTEIN"/>
    <property type="match status" value="1"/>
</dbReference>